<organism evidence="9 10">
    <name type="scientific">Adineta ricciae</name>
    <name type="common">Rotifer</name>
    <dbReference type="NCBI Taxonomy" id="249248"/>
    <lineage>
        <taxon>Eukaryota</taxon>
        <taxon>Metazoa</taxon>
        <taxon>Spiralia</taxon>
        <taxon>Gnathifera</taxon>
        <taxon>Rotifera</taxon>
        <taxon>Eurotatoria</taxon>
        <taxon>Bdelloidea</taxon>
        <taxon>Adinetida</taxon>
        <taxon>Adinetidae</taxon>
        <taxon>Adineta</taxon>
    </lineage>
</organism>
<dbReference type="PROSITE" id="PS51733">
    <property type="entry name" value="BPL_LPL_CATALYTIC"/>
    <property type="match status" value="1"/>
</dbReference>
<comment type="similarity">
    <text evidence="2 5">Belongs to the LipB family.</text>
</comment>
<evidence type="ECO:0000256" key="3">
    <source>
        <dbReference type="ARBA" id="ARBA00022679"/>
    </source>
</evidence>
<dbReference type="EMBL" id="CAJNOR010000106">
    <property type="protein sequence ID" value="CAF0798997.1"/>
    <property type="molecule type" value="Genomic_DNA"/>
</dbReference>
<dbReference type="Pfam" id="PF21948">
    <property type="entry name" value="LplA-B_cat"/>
    <property type="match status" value="1"/>
</dbReference>
<dbReference type="InterPro" id="IPR004143">
    <property type="entry name" value="BPL_LPL_catalytic"/>
</dbReference>
<dbReference type="GO" id="GO:0005739">
    <property type="term" value="C:mitochondrion"/>
    <property type="evidence" value="ECO:0007669"/>
    <property type="project" value="UniProtKB-SubCell"/>
</dbReference>
<dbReference type="SUPFAM" id="SSF55681">
    <property type="entry name" value="Class II aaRS and biotin synthetases"/>
    <property type="match status" value="1"/>
</dbReference>
<evidence type="ECO:0000256" key="2">
    <source>
        <dbReference type="ARBA" id="ARBA00007907"/>
    </source>
</evidence>
<sequence length="241" mass="27347">MPHSRLVVQLIKCKKLVSYAYGQSLQSHYIQRLAIGCGPPALLLFQFEPVYTCGLRRSSSVITSTDVDRLRSLGADFHETDRGGLLTFHGPGQLVAYPVLPLQHPQLRLALRTYISHLEQTLVDTCGEILDHTRIYSGIDNGKSVSYAGAWVDNQRKVAFMGIRYSRGITSHGVSVNCSINMNWFDHIVPCGFDRRQITSLTDEIPDRKIMTVEQVIPIFIKHFQKIFHVELIENDCDYKQ</sequence>
<reference evidence="9" key="1">
    <citation type="submission" date="2021-02" db="EMBL/GenBank/DDBJ databases">
        <authorList>
            <person name="Nowell W R."/>
        </authorList>
    </citation>
    <scope>NUCLEOTIDE SEQUENCE</scope>
</reference>
<protein>
    <recommendedName>
        <fullName evidence="5">Octanoyl-[acyl-carrier-protein]:protein N-octanoyltransferase LIPT2, mitochondrial</fullName>
        <ecNumber evidence="5">2.3.1.181</ecNumber>
    </recommendedName>
</protein>
<comment type="caution">
    <text evidence="9">The sequence shown here is derived from an EMBL/GenBank/DDBJ whole genome shotgun (WGS) entry which is preliminary data.</text>
</comment>
<feature type="domain" description="BPL/LPL catalytic" evidence="8">
    <location>
        <begin position="36"/>
        <end position="232"/>
    </location>
</feature>
<dbReference type="AlphaFoldDB" id="A0A813SRW5"/>
<keyword evidence="5" id="KW-0496">Mitochondrion</keyword>
<dbReference type="PROSITE" id="PS01313">
    <property type="entry name" value="LIPB"/>
    <property type="match status" value="1"/>
</dbReference>
<evidence type="ECO:0000256" key="5">
    <source>
        <dbReference type="PIRNR" id="PIRNR016262"/>
    </source>
</evidence>
<dbReference type="NCBIfam" id="TIGR00214">
    <property type="entry name" value="lipB"/>
    <property type="match status" value="1"/>
</dbReference>
<comment type="subcellular location">
    <subcellularLocation>
        <location evidence="5">Mitochondrion</location>
    </subcellularLocation>
</comment>
<gene>
    <name evidence="9" type="ORF">XAT740_LOCUS2877</name>
</gene>
<dbReference type="InterPro" id="IPR000544">
    <property type="entry name" value="Octanoyltransferase"/>
</dbReference>
<evidence type="ECO:0000256" key="1">
    <source>
        <dbReference type="ARBA" id="ARBA00004821"/>
    </source>
</evidence>
<name>A0A813SRW5_ADIRI</name>
<evidence type="ECO:0000256" key="7">
    <source>
        <dbReference type="PIRSR" id="PIRSR016262-3"/>
    </source>
</evidence>
<evidence type="ECO:0000259" key="8">
    <source>
        <dbReference type="PROSITE" id="PS51733"/>
    </source>
</evidence>
<comment type="function">
    <text evidence="5">Catalyzes the transfer of endogenously produced octanoic acid from octanoyl-acyl-carrier-protein onto the lipoyl domains of lipoate-dependent enzymes. Lipoyl-ACP can also act as a substrate although octanoyl-ACP is likely to be the physiological substrate.</text>
</comment>
<dbReference type="UniPathway" id="UPA00538">
    <property type="reaction ID" value="UER00592"/>
</dbReference>
<evidence type="ECO:0000313" key="10">
    <source>
        <dbReference type="Proteomes" id="UP000663828"/>
    </source>
</evidence>
<evidence type="ECO:0000313" key="9">
    <source>
        <dbReference type="EMBL" id="CAF0798997.1"/>
    </source>
</evidence>
<keyword evidence="4 5" id="KW-0012">Acyltransferase</keyword>
<keyword evidence="3 5" id="KW-0808">Transferase</keyword>
<evidence type="ECO:0000256" key="4">
    <source>
        <dbReference type="ARBA" id="ARBA00023315"/>
    </source>
</evidence>
<dbReference type="InterPro" id="IPR020605">
    <property type="entry name" value="Octanoyltransferase_CS"/>
</dbReference>
<dbReference type="InterPro" id="IPR045864">
    <property type="entry name" value="aa-tRNA-synth_II/BPL/LPL"/>
</dbReference>
<accession>A0A813SRW5</accession>
<proteinExistence type="inferred from homology"/>
<dbReference type="GO" id="GO:0033819">
    <property type="term" value="F:lipoyl(octanoyl) transferase activity"/>
    <property type="evidence" value="ECO:0007669"/>
    <property type="project" value="UniProtKB-EC"/>
</dbReference>
<evidence type="ECO:0000256" key="6">
    <source>
        <dbReference type="PIRSR" id="PIRSR016262-1"/>
    </source>
</evidence>
<dbReference type="PIRSF" id="PIRSF016262">
    <property type="entry name" value="LPLase"/>
    <property type="match status" value="1"/>
</dbReference>
<feature type="site" description="Lowers pKa of active site Cys" evidence="7">
    <location>
        <position position="157"/>
    </location>
</feature>
<dbReference type="PANTHER" id="PTHR10993:SF7">
    <property type="entry name" value="LIPOYLTRANSFERASE 2, MITOCHONDRIAL-RELATED"/>
    <property type="match status" value="1"/>
</dbReference>
<dbReference type="EC" id="2.3.1.181" evidence="5"/>
<dbReference type="GO" id="GO:0009249">
    <property type="term" value="P:protein lipoylation"/>
    <property type="evidence" value="ECO:0007669"/>
    <property type="project" value="InterPro"/>
</dbReference>
<comment type="catalytic activity">
    <reaction evidence="5">
        <text>octanoyl-[ACP] + L-lysyl-[protein] = N(6)-octanoyl-L-lysyl-[protein] + holo-[ACP] + H(+)</text>
        <dbReference type="Rhea" id="RHEA:17665"/>
        <dbReference type="Rhea" id="RHEA-COMP:9636"/>
        <dbReference type="Rhea" id="RHEA-COMP:9685"/>
        <dbReference type="Rhea" id="RHEA-COMP:9752"/>
        <dbReference type="Rhea" id="RHEA-COMP:9928"/>
        <dbReference type="ChEBI" id="CHEBI:15378"/>
        <dbReference type="ChEBI" id="CHEBI:29969"/>
        <dbReference type="ChEBI" id="CHEBI:64479"/>
        <dbReference type="ChEBI" id="CHEBI:78463"/>
        <dbReference type="ChEBI" id="CHEBI:78809"/>
        <dbReference type="EC" id="2.3.1.181"/>
    </reaction>
</comment>
<dbReference type="PANTHER" id="PTHR10993">
    <property type="entry name" value="OCTANOYLTRANSFERASE"/>
    <property type="match status" value="1"/>
</dbReference>
<comment type="pathway">
    <text evidence="1 5">Protein modification; protein lipoylation via endogenous pathway; protein N(6)-(lipoyl)lysine from octanoyl-[acyl-carrier-protein]: step 1/2.</text>
</comment>
<dbReference type="Gene3D" id="3.30.930.10">
    <property type="entry name" value="Bira Bifunctional Protein, Domain 2"/>
    <property type="match status" value="1"/>
</dbReference>
<feature type="active site" description="Acyl-thioester intermediate" evidence="6">
    <location>
        <position position="191"/>
    </location>
</feature>
<keyword evidence="10" id="KW-1185">Reference proteome</keyword>
<dbReference type="Proteomes" id="UP000663828">
    <property type="component" value="Unassembled WGS sequence"/>
</dbReference>